<keyword evidence="2" id="KW-1185">Reference proteome</keyword>
<protein>
    <submittedName>
        <fullName evidence="1">Uncharacterized protein</fullName>
    </submittedName>
</protein>
<organism evidence="1 2">
    <name type="scientific">Durusdinium trenchii</name>
    <dbReference type="NCBI Taxonomy" id="1381693"/>
    <lineage>
        <taxon>Eukaryota</taxon>
        <taxon>Sar</taxon>
        <taxon>Alveolata</taxon>
        <taxon>Dinophyceae</taxon>
        <taxon>Suessiales</taxon>
        <taxon>Symbiodiniaceae</taxon>
        <taxon>Durusdinium</taxon>
    </lineage>
</organism>
<evidence type="ECO:0000313" key="2">
    <source>
        <dbReference type="Proteomes" id="UP001642464"/>
    </source>
</evidence>
<reference evidence="1 2" key="1">
    <citation type="submission" date="2024-02" db="EMBL/GenBank/DDBJ databases">
        <authorList>
            <person name="Chen Y."/>
            <person name="Shah S."/>
            <person name="Dougan E. K."/>
            <person name="Thang M."/>
            <person name="Chan C."/>
        </authorList>
    </citation>
    <scope>NUCLEOTIDE SEQUENCE [LARGE SCALE GENOMIC DNA]</scope>
</reference>
<name>A0ABP0NIA6_9DINO</name>
<proteinExistence type="predicted"/>
<dbReference type="EMBL" id="CAXAMM010028841">
    <property type="protein sequence ID" value="CAK9063505.1"/>
    <property type="molecule type" value="Genomic_DNA"/>
</dbReference>
<dbReference type="Proteomes" id="UP001642464">
    <property type="component" value="Unassembled WGS sequence"/>
</dbReference>
<comment type="caution">
    <text evidence="1">The sequence shown here is derived from an EMBL/GenBank/DDBJ whole genome shotgun (WGS) entry which is preliminary data.</text>
</comment>
<feature type="non-terminal residue" evidence="1">
    <location>
        <position position="86"/>
    </location>
</feature>
<accession>A0ABP0NIA6</accession>
<evidence type="ECO:0000313" key="1">
    <source>
        <dbReference type="EMBL" id="CAK9063505.1"/>
    </source>
</evidence>
<sequence length="86" mass="8789">MVVIAPLVHGAEIYGMNATRTQKAEVRVNTALRTIFGVKTSSAASVTAMEAGIPALAASAAGARARAPRKASLTATHLSTLAEMPN</sequence>
<gene>
    <name evidence="1" type="ORF">SCF082_LOCUS32879</name>
</gene>